<keyword evidence="2" id="KW-1185">Reference proteome</keyword>
<sequence>MRTNQYMGLLPYMAVFVKVVELGSFSAAAEKLGSTASSVSRQIASLENALGVKLLERTTRRLRLTEAGTVAWERCFEMMQSAQSVLELAGRISDTPQGRVRISAPRAYGKDLISPHVAEFLQRYPQVDLQLMLTDRMVDLISDDVDLAIRITDTPPPGLVARPLFPVRHVLCASAEYLQQYGIPQHPQDLTQHSCIYLGEVPGDNQWKFRHITNGEQISVAVHGRYASNHSKARLEGIIHHLGIGCLPRFSAQQVMDNRQIIQVLPEWDYMTSYYGMSWILYHPNRYLPPKCRVLIDFLLEKLKHQTAHLQSH</sequence>
<reference evidence="1" key="1">
    <citation type="submission" date="2021-01" db="EMBL/GenBank/DDBJ databases">
        <title>Draft genome of Pantoea agglomerans Eh 335.</title>
        <authorList>
            <person name="Emsley S.A."/>
            <person name="Oline D.K."/>
            <person name="Saw J.H."/>
            <person name="Ushijima B."/>
            <person name="Videau P."/>
            <person name="Koyack M.J."/>
        </authorList>
    </citation>
    <scope>NUCLEOTIDE SEQUENCE</scope>
    <source>
        <strain evidence="1">Eh 335</strain>
    </source>
</reference>
<dbReference type="EMBL" id="JAEOXF010000005">
    <property type="protein sequence ID" value="MBK4725569.1"/>
    <property type="molecule type" value="Genomic_DNA"/>
</dbReference>
<name>A0ACC5RLM5_ENTAG</name>
<evidence type="ECO:0000313" key="1">
    <source>
        <dbReference type="EMBL" id="MBK4725569.1"/>
    </source>
</evidence>
<evidence type="ECO:0000313" key="2">
    <source>
        <dbReference type="Proteomes" id="UP000633731"/>
    </source>
</evidence>
<dbReference type="Proteomes" id="UP000633731">
    <property type="component" value="Unassembled WGS sequence"/>
</dbReference>
<comment type="caution">
    <text evidence="1">The sequence shown here is derived from an EMBL/GenBank/DDBJ whole genome shotgun (WGS) entry which is preliminary data.</text>
</comment>
<proteinExistence type="predicted"/>
<organism evidence="1 2">
    <name type="scientific">Enterobacter agglomerans</name>
    <name type="common">Erwinia herbicola</name>
    <name type="synonym">Pantoea agglomerans</name>
    <dbReference type="NCBI Taxonomy" id="549"/>
    <lineage>
        <taxon>Bacteria</taxon>
        <taxon>Pseudomonadati</taxon>
        <taxon>Pseudomonadota</taxon>
        <taxon>Gammaproteobacteria</taxon>
        <taxon>Enterobacterales</taxon>
        <taxon>Erwiniaceae</taxon>
        <taxon>Pantoea</taxon>
        <taxon>Pantoea agglomerans group</taxon>
    </lineage>
</organism>
<protein>
    <submittedName>
        <fullName evidence="1">LysR family transcriptional regulator</fullName>
    </submittedName>
</protein>
<gene>
    <name evidence="1" type="ORF">JJL49_10055</name>
</gene>
<accession>A0ACC5RLM5</accession>